<keyword evidence="2" id="KW-0732">Signal</keyword>
<sequence>MHVQTHNKRKRSWAKLLVLLAFVLVSCKPTVPSEYIQPDEMEDLLYDYHVAMSMASVKGVSPTEQEAYKLAVFQRYGIDQTEFDNSLKYYTRHTERLKKMYEKIGDRLKKEAIAQGATASDFSQYGGTTLNGDTTNVWDKAKSMVLLPQSPYNYDYFEIKTDTAFHRGDLLTLEFDPLFIVQDGTREGVAVFTVTFKNDSVAIETARFFNDGHQVVAIVDDARLGIKRVRGFFYMPPPKEETTTFRLLAITNIKLIRMHQQKPPAVVPSDSVDNNYPIRNVGGEPVGKDQGQIPPNGGQPVIEKVRTPEEARIERGIPTPQTR</sequence>
<evidence type="ECO:0000256" key="1">
    <source>
        <dbReference type="SAM" id="MobiDB-lite"/>
    </source>
</evidence>
<dbReference type="Proteomes" id="UP000771736">
    <property type="component" value="Unassembled WGS sequence"/>
</dbReference>
<reference evidence="4" key="1">
    <citation type="submission" date="2020-04" db="EMBL/GenBank/DDBJ databases">
        <title>Deep metagenomics examines the oral microbiome during advanced dental caries in children, revealing novel taxa and co-occurrences with host molecules.</title>
        <authorList>
            <person name="Baker J.L."/>
            <person name="Morton J.T."/>
            <person name="Dinis M."/>
            <person name="Alvarez R."/>
            <person name="Tran N.C."/>
            <person name="Knight R."/>
            <person name="Edlund A."/>
        </authorList>
    </citation>
    <scope>NUCLEOTIDE SEQUENCE</scope>
    <source>
        <strain evidence="4">JCVI_44_bin.5</strain>
    </source>
</reference>
<dbReference type="EMBL" id="JABZSJ010000001">
    <property type="protein sequence ID" value="MBF1383330.1"/>
    <property type="molecule type" value="Genomic_DNA"/>
</dbReference>
<feature type="region of interest" description="Disordered" evidence="1">
    <location>
        <begin position="281"/>
        <end position="301"/>
    </location>
</feature>
<dbReference type="Pfam" id="PF14129">
    <property type="entry name" value="DUF4296"/>
    <property type="match status" value="1"/>
</dbReference>
<evidence type="ECO:0000259" key="3">
    <source>
        <dbReference type="Pfam" id="PF14129"/>
    </source>
</evidence>
<dbReference type="InterPro" id="IPR025381">
    <property type="entry name" value="DUF4296"/>
</dbReference>
<gene>
    <name evidence="4" type="ORF">HXN26_00510</name>
</gene>
<evidence type="ECO:0000313" key="5">
    <source>
        <dbReference type="Proteomes" id="UP000771736"/>
    </source>
</evidence>
<evidence type="ECO:0000313" key="4">
    <source>
        <dbReference type="EMBL" id="MBF1383330.1"/>
    </source>
</evidence>
<feature type="chain" id="PRO_5037756690" evidence="2">
    <location>
        <begin position="28"/>
        <end position="323"/>
    </location>
</feature>
<protein>
    <submittedName>
        <fullName evidence="4">DUF4296 domain-containing protein</fullName>
    </submittedName>
</protein>
<feature type="signal peptide" evidence="2">
    <location>
        <begin position="1"/>
        <end position="27"/>
    </location>
</feature>
<evidence type="ECO:0000256" key="2">
    <source>
        <dbReference type="SAM" id="SignalP"/>
    </source>
</evidence>
<organism evidence="4 5">
    <name type="scientific">Prevotella aurantiaca</name>
    <dbReference type="NCBI Taxonomy" id="596085"/>
    <lineage>
        <taxon>Bacteria</taxon>
        <taxon>Pseudomonadati</taxon>
        <taxon>Bacteroidota</taxon>
        <taxon>Bacteroidia</taxon>
        <taxon>Bacteroidales</taxon>
        <taxon>Prevotellaceae</taxon>
        <taxon>Prevotella</taxon>
    </lineage>
</organism>
<proteinExistence type="predicted"/>
<comment type="caution">
    <text evidence="4">The sequence shown here is derived from an EMBL/GenBank/DDBJ whole genome shotgun (WGS) entry which is preliminary data.</text>
</comment>
<dbReference type="AlphaFoldDB" id="A0A930HKQ3"/>
<dbReference type="RefSeq" id="WP_273158122.1">
    <property type="nucleotide sequence ID" value="NZ_JABZSJ010000001.1"/>
</dbReference>
<name>A0A930HKQ3_9BACT</name>
<feature type="domain" description="DUF4296" evidence="3">
    <location>
        <begin position="32"/>
        <end position="112"/>
    </location>
</feature>
<accession>A0A930HKQ3</accession>